<feature type="chain" id="PRO_5020232706" description="L,D-TPase catalytic domain-containing protein" evidence="9">
    <location>
        <begin position="23"/>
        <end position="817"/>
    </location>
</feature>
<keyword evidence="9" id="KW-0732">Signal</keyword>
<dbReference type="InterPro" id="IPR038063">
    <property type="entry name" value="Transpep_catalytic_dom"/>
</dbReference>
<dbReference type="Pfam" id="PF01471">
    <property type="entry name" value="PG_binding_1"/>
    <property type="match status" value="1"/>
</dbReference>
<feature type="signal peptide" evidence="9">
    <location>
        <begin position="1"/>
        <end position="22"/>
    </location>
</feature>
<evidence type="ECO:0000256" key="5">
    <source>
        <dbReference type="ARBA" id="ARBA00022984"/>
    </source>
</evidence>
<keyword evidence="4 7" id="KW-0133">Cell shape</keyword>
<dbReference type="PANTHER" id="PTHR41533:SF2">
    <property type="entry name" value="BLR7131 PROTEIN"/>
    <property type="match status" value="1"/>
</dbReference>
<evidence type="ECO:0000259" key="10">
    <source>
        <dbReference type="PROSITE" id="PS52029"/>
    </source>
</evidence>
<dbReference type="Pfam" id="PF03734">
    <property type="entry name" value="YkuD"/>
    <property type="match status" value="1"/>
</dbReference>
<keyword evidence="12" id="KW-1185">Reference proteome</keyword>
<dbReference type="GO" id="GO:0071555">
    <property type="term" value="P:cell wall organization"/>
    <property type="evidence" value="ECO:0007669"/>
    <property type="project" value="UniProtKB-UniRule"/>
</dbReference>
<dbReference type="InterPro" id="IPR045380">
    <property type="entry name" value="LD_TPept_scaffold_dom"/>
</dbReference>
<sequence length="817" mass="83774">MKAIGWSSLLLGTILATGLAPATRAEEALAPSAQDRIDALTTGSIAPLGGAPSGGLVPPGAAASGSLRELTAPAGTPPALIPPREAPATPAPAVSGQAETQLPEPVRADAAPAPVAAEPVPTAAATPASDSAPVTAEVAPAPIAAEAAAAAPAVAVAAPAEPAAPAVVATEPTPVEPAVSTPAVATTEPSAPVTDAVASAPAAEPPPAAAAEPTAHVAPPVAETAAAPTPSSPPTEAVATTIAAPAPTPEPPAAVVPPASPVETTASTPVAVAPVAAPPSHEPTAPARLAAVDAPAPATAVEAPADPALRTAELAEAAASDALRAALDALHPLGGSAEERADRSDVAAFYQARGHRFLFGAATGPTPVAVAALDRLAHADRDGLEPNDYATPALVAGLAPEARAKAEIAVATTVVRYARHLQTGRFAPGRVSELVTPRTTKTSAADVLKAVASAADAGAALAAYAPPHLGYQRLKAALADLRGTAVRTPTVQVPIGPPLKPGQRNERVALLRERLGVAPVATDATIFDPALGEAVKAFQRDRGLVVNGTVGRDTVVALNDPTGGNADKIADVVVNMERWRWLPRDLGTLHVFVNIPDFHLDVMKDGRSILHSKVITGRPENQTPLFSEMMQYVVVNPYWNVPISIIRKEMLSKAQATNGGSLTRGNYEVAVGNRTVDPATVDWAAVPAEQVEIRQRPGDGNALGNIKFMFPNQHSVYIHDTSSRGLFAQAYRALSHGCVRVFEPFAFADAVLSEEPTKLDGARLKAMLGGGEKFVNLKRFVPVHIAYFTQWVDDDGHLQARRDIYSHDARMKRLLGL</sequence>
<feature type="domain" description="L,D-TPase catalytic" evidence="10">
    <location>
        <begin position="589"/>
        <end position="767"/>
    </location>
</feature>
<gene>
    <name evidence="11" type="ORF">EYW49_03490</name>
</gene>
<accession>A0A4Q9VWT5</accession>
<dbReference type="InterPro" id="IPR036366">
    <property type="entry name" value="PGBDSf"/>
</dbReference>
<comment type="pathway">
    <text evidence="1 7">Cell wall biogenesis; peptidoglycan biosynthesis.</text>
</comment>
<proteinExistence type="inferred from homology"/>
<evidence type="ECO:0000256" key="1">
    <source>
        <dbReference type="ARBA" id="ARBA00004752"/>
    </source>
</evidence>
<dbReference type="SUPFAM" id="SSF141523">
    <property type="entry name" value="L,D-transpeptidase catalytic domain-like"/>
    <property type="match status" value="1"/>
</dbReference>
<evidence type="ECO:0000256" key="2">
    <source>
        <dbReference type="ARBA" id="ARBA00005992"/>
    </source>
</evidence>
<dbReference type="CDD" id="cd16913">
    <property type="entry name" value="YkuD_like"/>
    <property type="match status" value="1"/>
</dbReference>
<keyword evidence="3" id="KW-0808">Transferase</keyword>
<dbReference type="Pfam" id="PF20142">
    <property type="entry name" value="Scaffold"/>
    <property type="match status" value="1"/>
</dbReference>
<dbReference type="RefSeq" id="WP_131306192.1">
    <property type="nucleotide sequence ID" value="NZ_SJFN01000003.1"/>
</dbReference>
<evidence type="ECO:0000256" key="8">
    <source>
        <dbReference type="SAM" id="MobiDB-lite"/>
    </source>
</evidence>
<dbReference type="GO" id="GO:0009252">
    <property type="term" value="P:peptidoglycan biosynthetic process"/>
    <property type="evidence" value="ECO:0007669"/>
    <property type="project" value="UniProtKB-UniPathway"/>
</dbReference>
<dbReference type="GO" id="GO:0008360">
    <property type="term" value="P:regulation of cell shape"/>
    <property type="evidence" value="ECO:0007669"/>
    <property type="project" value="UniProtKB-UniRule"/>
</dbReference>
<dbReference type="Gene3D" id="1.10.101.10">
    <property type="entry name" value="PGBD-like superfamily/PGBD"/>
    <property type="match status" value="1"/>
</dbReference>
<evidence type="ECO:0000256" key="9">
    <source>
        <dbReference type="SAM" id="SignalP"/>
    </source>
</evidence>
<evidence type="ECO:0000256" key="3">
    <source>
        <dbReference type="ARBA" id="ARBA00022679"/>
    </source>
</evidence>
<keyword evidence="5 7" id="KW-0573">Peptidoglycan synthesis</keyword>
<dbReference type="InterPro" id="IPR036365">
    <property type="entry name" value="PGBD-like_sf"/>
</dbReference>
<evidence type="ECO:0000256" key="7">
    <source>
        <dbReference type="PROSITE-ProRule" id="PRU01373"/>
    </source>
</evidence>
<dbReference type="UniPathway" id="UPA00219"/>
<evidence type="ECO:0000256" key="4">
    <source>
        <dbReference type="ARBA" id="ARBA00022960"/>
    </source>
</evidence>
<feature type="region of interest" description="Disordered" evidence="8">
    <location>
        <begin position="174"/>
        <end position="215"/>
    </location>
</feature>
<feature type="region of interest" description="Disordered" evidence="8">
    <location>
        <begin position="69"/>
        <end position="132"/>
    </location>
</feature>
<protein>
    <recommendedName>
        <fullName evidence="10">L,D-TPase catalytic domain-containing protein</fullName>
    </recommendedName>
</protein>
<evidence type="ECO:0000313" key="12">
    <source>
        <dbReference type="Proteomes" id="UP000292781"/>
    </source>
</evidence>
<dbReference type="Gene3D" id="2.40.440.10">
    <property type="entry name" value="L,D-transpeptidase catalytic domain-like"/>
    <property type="match status" value="1"/>
</dbReference>
<feature type="active site" description="Proton donor/acceptor" evidence="7">
    <location>
        <position position="719"/>
    </location>
</feature>
<keyword evidence="6 7" id="KW-0961">Cell wall biogenesis/degradation</keyword>
<dbReference type="AlphaFoldDB" id="A0A4Q9VWT5"/>
<dbReference type="GO" id="GO:0004180">
    <property type="term" value="F:carboxypeptidase activity"/>
    <property type="evidence" value="ECO:0007669"/>
    <property type="project" value="UniProtKB-ARBA"/>
</dbReference>
<dbReference type="GO" id="GO:0016740">
    <property type="term" value="F:transferase activity"/>
    <property type="evidence" value="ECO:0007669"/>
    <property type="project" value="UniProtKB-KW"/>
</dbReference>
<dbReference type="InterPro" id="IPR052905">
    <property type="entry name" value="LD-transpeptidase_YkuD-like"/>
</dbReference>
<comment type="similarity">
    <text evidence="2">Belongs to the YkuD family.</text>
</comment>
<evidence type="ECO:0000256" key="6">
    <source>
        <dbReference type="ARBA" id="ARBA00023316"/>
    </source>
</evidence>
<dbReference type="SUPFAM" id="SSF47090">
    <property type="entry name" value="PGBD-like"/>
    <property type="match status" value="1"/>
</dbReference>
<dbReference type="InterPro" id="IPR002477">
    <property type="entry name" value="Peptidoglycan-bd-like"/>
</dbReference>
<feature type="compositionally biased region" description="Low complexity" evidence="8">
    <location>
        <begin position="189"/>
        <end position="202"/>
    </location>
</feature>
<evidence type="ECO:0000313" key="11">
    <source>
        <dbReference type="EMBL" id="TBW40802.1"/>
    </source>
</evidence>
<reference evidence="11 12" key="1">
    <citation type="submission" date="2019-02" db="EMBL/GenBank/DDBJ databases">
        <title>Siculibacillus lacustris gen. nov., sp. nov., a new rosette-forming bacterium isolated from a freshwater crater lake (Lake St. Ana, Romania).</title>
        <authorList>
            <person name="Felfoldi T."/>
            <person name="Marton Z."/>
            <person name="Szabo A."/>
            <person name="Mentes A."/>
            <person name="Boka K."/>
            <person name="Marialigeti K."/>
            <person name="Mathe I."/>
            <person name="Koncz M."/>
            <person name="Schumann P."/>
            <person name="Toth E."/>
        </authorList>
    </citation>
    <scope>NUCLEOTIDE SEQUENCE [LARGE SCALE GENOMIC DNA]</scope>
    <source>
        <strain evidence="11 12">SA-279</strain>
    </source>
</reference>
<name>A0A4Q9VWT5_9HYPH</name>
<feature type="active site" description="Nucleophile" evidence="7">
    <location>
        <position position="738"/>
    </location>
</feature>
<dbReference type="PANTHER" id="PTHR41533">
    <property type="entry name" value="L,D-TRANSPEPTIDASE HI_1667-RELATED"/>
    <property type="match status" value="1"/>
</dbReference>
<feature type="compositionally biased region" description="Low complexity" evidence="8">
    <location>
        <begin position="103"/>
        <end position="132"/>
    </location>
</feature>
<dbReference type="PROSITE" id="PS52029">
    <property type="entry name" value="LD_TPASE"/>
    <property type="match status" value="1"/>
</dbReference>
<comment type="caution">
    <text evidence="11">The sequence shown here is derived from an EMBL/GenBank/DDBJ whole genome shotgun (WGS) entry which is preliminary data.</text>
</comment>
<feature type="compositionally biased region" description="Pro residues" evidence="8">
    <location>
        <begin position="75"/>
        <end position="85"/>
    </location>
</feature>
<dbReference type="InterPro" id="IPR005490">
    <property type="entry name" value="LD_TPept_cat_dom"/>
</dbReference>
<organism evidence="11 12">
    <name type="scientific">Siculibacillus lacustris</name>
    <dbReference type="NCBI Taxonomy" id="1549641"/>
    <lineage>
        <taxon>Bacteria</taxon>
        <taxon>Pseudomonadati</taxon>
        <taxon>Pseudomonadota</taxon>
        <taxon>Alphaproteobacteria</taxon>
        <taxon>Hyphomicrobiales</taxon>
        <taxon>Ancalomicrobiaceae</taxon>
        <taxon>Siculibacillus</taxon>
    </lineage>
</organism>
<dbReference type="EMBL" id="SJFN01000003">
    <property type="protein sequence ID" value="TBW40802.1"/>
    <property type="molecule type" value="Genomic_DNA"/>
</dbReference>
<dbReference type="OrthoDB" id="9778545at2"/>
<dbReference type="Proteomes" id="UP000292781">
    <property type="component" value="Unassembled WGS sequence"/>
</dbReference>